<dbReference type="RefSeq" id="WP_203114780.1">
    <property type="nucleotide sequence ID" value="NZ_JAURUO010000003.1"/>
</dbReference>
<evidence type="ECO:0000259" key="3">
    <source>
        <dbReference type="SMART" id="SM00047"/>
    </source>
</evidence>
<evidence type="ECO:0000256" key="1">
    <source>
        <dbReference type="SAM" id="MobiDB-lite"/>
    </source>
</evidence>
<gene>
    <name evidence="4" type="ORF">J2S04_000627</name>
</gene>
<feature type="chain" id="PRO_5045134209" evidence="2">
    <location>
        <begin position="26"/>
        <end position="961"/>
    </location>
</feature>
<feature type="domain" description="Mannosyl-glycoprotein endo-beta-N-acetylglucosamidase-like" evidence="3">
    <location>
        <begin position="583"/>
        <end position="718"/>
    </location>
</feature>
<protein>
    <submittedName>
        <fullName evidence="4">Peptidoglycan hydrolase-like protein with peptidoglycan-binding domain</fullName>
    </submittedName>
</protein>
<feature type="region of interest" description="Disordered" evidence="1">
    <location>
        <begin position="522"/>
        <end position="567"/>
    </location>
</feature>
<dbReference type="EMBL" id="JAURUO010000003">
    <property type="protein sequence ID" value="MDP9727697.1"/>
    <property type="molecule type" value="Genomic_DNA"/>
</dbReference>
<organism evidence="4 5">
    <name type="scientific">Alicyclobacillus tolerans</name>
    <dbReference type="NCBI Taxonomy" id="90970"/>
    <lineage>
        <taxon>Bacteria</taxon>
        <taxon>Bacillati</taxon>
        <taxon>Bacillota</taxon>
        <taxon>Bacilli</taxon>
        <taxon>Bacillales</taxon>
        <taxon>Alicyclobacillaceae</taxon>
        <taxon>Alicyclobacillus</taxon>
    </lineage>
</organism>
<accession>A0ABT9LTW4</accession>
<evidence type="ECO:0000313" key="4">
    <source>
        <dbReference type="EMBL" id="MDP9727697.1"/>
    </source>
</evidence>
<dbReference type="Gene3D" id="1.10.101.10">
    <property type="entry name" value="PGBD-like superfamily/PGBD"/>
    <property type="match status" value="2"/>
</dbReference>
<dbReference type="Gene3D" id="1.10.530.10">
    <property type="match status" value="1"/>
</dbReference>
<dbReference type="Pfam" id="PF01471">
    <property type="entry name" value="PG_binding_1"/>
    <property type="match status" value="2"/>
</dbReference>
<sequence>MKKTSLLVSLPAVIMLAASVNTVEAATQPSASSMTVSSHAKTIYFNQQKITQAYAVVANGTTYMPLWYIQYALQSIGVSSKWMQNVWSLQVPSIVPVNDSHLPQKPKKLSPSTVVIRLNQKTVDYIPGLVHVDPASGQAVEFVPIWYVSQVLQRFGVQSEWNGKSWYLSNQASSGVTVTSTTSSKSSESSQSSQSKQTTSKTGNSASSTSGSASSAASSQQLSDNQSSSTPPIQMVKKTISFSGNVISTPYSFVENGTTYMPLWYVGQALKAAGIAGTWKPGEWSLQAPSNMTAKLSNLPSVPKTLPPNTAIVKLNGQAVLVVPTSVQVDPDSNSPTTYVPIWYIQQVLKRVNLQTTWNGSEWSIPAPSATSPSSSGTSSKSNPSGSSQGNSSPDPSTSANGSTSSGSGSSGDPQGGSSSTPSSSNGTDPSSSSSGTSNNSASNDPIIAQFGDTGQTVQLLQNDLNIVGDNVGPVDGIFGPMTEGGVKAFQQSAGLPVTGIVDQTTWQQLQVATLQAEEKNGFQFNDNPPPSSNTSGSSSSAGGTSSNTGSSSTSANNGPSFTNVDLRFPAPSDVTASSIDSYLSSNGSPMTGLGTVFMQAQNTYGVDANYLVSHAILESAWGKSQIALAKNNLFGYGAYDSNPGNDAGMFPSEAYAIRFQAWEVRNNYLDPSGSLYVSPTLTGMNVNYATDPNWATDIGNLMNQFATSLGSSVNDYVQYTPNDNPPQPASTTEPVFLMNGAVGKVVADPDYNGLPYYSSMGEGESNMFFGTLSEGSFGSNVASVQEYLNQVDNANLTVDGQFGPDTQAAVDQFEQSHNLPVNGQWDYSMWAMFNPAPPQMLQNGATVQVEEMKQGMAGGIVTEWYDLAGYGWVDSNYIQLQNVYRITVPDPTSTNTEVTVYNASNPSQVLTQLHAGNFVVCNNPAPNSQGYITIQFANQLTGQMETGLISTNQASLTQQQ</sequence>
<dbReference type="SMART" id="SM00047">
    <property type="entry name" value="LYZ2"/>
    <property type="match status" value="1"/>
</dbReference>
<dbReference type="InterPro" id="IPR002477">
    <property type="entry name" value="Peptidoglycan-bd-like"/>
</dbReference>
<reference evidence="4 5" key="1">
    <citation type="submission" date="2023-07" db="EMBL/GenBank/DDBJ databases">
        <title>Genomic Encyclopedia of Type Strains, Phase IV (KMG-IV): sequencing the most valuable type-strain genomes for metagenomic binning, comparative biology and taxonomic classification.</title>
        <authorList>
            <person name="Goeker M."/>
        </authorList>
    </citation>
    <scope>NUCLEOTIDE SEQUENCE [LARGE SCALE GENOMIC DNA]</scope>
    <source>
        <strain evidence="4 5">DSM 25924</strain>
    </source>
</reference>
<comment type="caution">
    <text evidence="4">The sequence shown here is derived from an EMBL/GenBank/DDBJ whole genome shotgun (WGS) entry which is preliminary data.</text>
</comment>
<feature type="region of interest" description="Disordered" evidence="1">
    <location>
        <begin position="178"/>
        <end position="231"/>
    </location>
</feature>
<dbReference type="InterPro" id="IPR036366">
    <property type="entry name" value="PGBDSf"/>
</dbReference>
<dbReference type="InterPro" id="IPR036365">
    <property type="entry name" value="PGBD-like_sf"/>
</dbReference>
<feature type="compositionally biased region" description="Low complexity" evidence="1">
    <location>
        <begin position="364"/>
        <end position="445"/>
    </location>
</feature>
<feature type="compositionally biased region" description="Low complexity" evidence="1">
    <location>
        <begin position="533"/>
        <end position="561"/>
    </location>
</feature>
<name>A0ABT9LTW4_9BACL</name>
<evidence type="ECO:0000313" key="5">
    <source>
        <dbReference type="Proteomes" id="UP001229209"/>
    </source>
</evidence>
<dbReference type="Proteomes" id="UP001229209">
    <property type="component" value="Unassembled WGS sequence"/>
</dbReference>
<feature type="signal peptide" evidence="2">
    <location>
        <begin position="1"/>
        <end position="25"/>
    </location>
</feature>
<feature type="region of interest" description="Disordered" evidence="1">
    <location>
        <begin position="360"/>
        <end position="449"/>
    </location>
</feature>
<keyword evidence="2" id="KW-0732">Signal</keyword>
<dbReference type="SUPFAM" id="SSF47090">
    <property type="entry name" value="PGBD-like"/>
    <property type="match status" value="2"/>
</dbReference>
<proteinExistence type="predicted"/>
<keyword evidence="5" id="KW-1185">Reference proteome</keyword>
<dbReference type="Pfam" id="PF01832">
    <property type="entry name" value="Glucosaminidase"/>
    <property type="match status" value="1"/>
</dbReference>
<evidence type="ECO:0000256" key="2">
    <source>
        <dbReference type="SAM" id="SignalP"/>
    </source>
</evidence>
<dbReference type="InterPro" id="IPR002901">
    <property type="entry name" value="MGlyc_endo_b_GlcNAc-like_dom"/>
</dbReference>
<feature type="compositionally biased region" description="Low complexity" evidence="1">
    <location>
        <begin position="178"/>
        <end position="230"/>
    </location>
</feature>